<dbReference type="UniPathway" id="UPA00074">
    <property type="reaction ID" value="UER00130"/>
</dbReference>
<dbReference type="InterPro" id="IPR000031">
    <property type="entry name" value="PurE_dom"/>
</dbReference>
<dbReference type="SMART" id="SM01001">
    <property type="entry name" value="AIRC"/>
    <property type="match status" value="1"/>
</dbReference>
<dbReference type="Gene3D" id="3.40.50.1970">
    <property type="match status" value="1"/>
</dbReference>
<accession>A0A061S4E9</accession>
<dbReference type="GO" id="GO:0004638">
    <property type="term" value="F:phosphoribosylaminoimidazole carboxylase activity"/>
    <property type="evidence" value="ECO:0007669"/>
    <property type="project" value="UniProtKB-EC"/>
</dbReference>
<proteinExistence type="inferred from homology"/>
<reference evidence="6" key="1">
    <citation type="submission" date="2014-05" db="EMBL/GenBank/DDBJ databases">
        <title>The transcriptome of the halophilic microalga Tetraselmis sp. GSL018 isolated from the Great Salt Lake, Utah.</title>
        <authorList>
            <person name="Jinkerson R.E."/>
            <person name="D'Adamo S."/>
            <person name="Posewitz M.C."/>
        </authorList>
    </citation>
    <scope>NUCLEOTIDE SEQUENCE</scope>
    <source>
        <strain evidence="6">GSL018</strain>
    </source>
</reference>
<dbReference type="NCBIfam" id="TIGR01162">
    <property type="entry name" value="purE"/>
    <property type="match status" value="1"/>
</dbReference>
<gene>
    <name evidence="6" type="primary">PURE</name>
    <name evidence="6" type="ORF">TSPGSL018_16549</name>
</gene>
<dbReference type="PANTHER" id="PTHR23046">
    <property type="entry name" value="PHOSPHORIBOSYLAMINOIMIDAZOLE CARBOXYLASE CATALYTIC SUBUNIT"/>
    <property type="match status" value="1"/>
</dbReference>
<dbReference type="SUPFAM" id="SSF52255">
    <property type="entry name" value="N5-CAIR mutase (phosphoribosylaminoimidazole carboxylase, PurE)"/>
    <property type="match status" value="1"/>
</dbReference>
<dbReference type="HAMAP" id="MF_01929">
    <property type="entry name" value="PurE_classI"/>
    <property type="match status" value="1"/>
</dbReference>
<dbReference type="Pfam" id="PF00731">
    <property type="entry name" value="AIRC"/>
    <property type="match status" value="1"/>
</dbReference>
<keyword evidence="3" id="KW-0658">Purine biosynthesis</keyword>
<evidence type="ECO:0000256" key="4">
    <source>
        <dbReference type="ARBA" id="ARBA00023235"/>
    </source>
</evidence>
<protein>
    <recommendedName>
        <fullName evidence="2">phosphoribosylaminoimidazole carboxylase</fullName>
        <ecNumber evidence="2">4.1.1.21</ecNumber>
    </recommendedName>
</protein>
<evidence type="ECO:0000256" key="3">
    <source>
        <dbReference type="ARBA" id="ARBA00022755"/>
    </source>
</evidence>
<organism evidence="6">
    <name type="scientific">Tetraselmis sp. GSL018</name>
    <dbReference type="NCBI Taxonomy" id="582737"/>
    <lineage>
        <taxon>Eukaryota</taxon>
        <taxon>Viridiplantae</taxon>
        <taxon>Chlorophyta</taxon>
        <taxon>core chlorophytes</taxon>
        <taxon>Chlorodendrophyceae</taxon>
        <taxon>Chlorodendrales</taxon>
        <taxon>Chlorodendraceae</taxon>
        <taxon>Tetraselmis</taxon>
    </lineage>
</organism>
<dbReference type="InterPro" id="IPR024694">
    <property type="entry name" value="PurE_prokaryotes"/>
</dbReference>
<comment type="pathway">
    <text evidence="1">Purine metabolism; IMP biosynthesis via de novo pathway; 5-amino-1-(5-phospho-D-ribosyl)imidazole-4-carboxylate from 5-amino-1-(5-phospho-D-ribosyl)imidazole (carboxylase route): step 1/1.</text>
</comment>
<dbReference type="GO" id="GO:0006189">
    <property type="term" value="P:'de novo' IMP biosynthetic process"/>
    <property type="evidence" value="ECO:0007669"/>
    <property type="project" value="UniProtKB-UniPathway"/>
</dbReference>
<feature type="domain" description="PurE" evidence="5">
    <location>
        <begin position="84"/>
        <end position="231"/>
    </location>
</feature>
<evidence type="ECO:0000256" key="2">
    <source>
        <dbReference type="ARBA" id="ARBA00012329"/>
    </source>
</evidence>
<sequence length="244" mass="25447">MLCKMQVSCSLQGVNCRSATRPAVSHRQQQTRCFAAAALQHVTPIRSVQRVTVCKPHFSVSKGASSALQAIGSQTAAAAAADSLDVTILLGSRSDLPVAEKALKVLDQFGVAYQLRVASAHRAPKYLEGIIEDAESKGCKVFVGMAGVAAALPGVIASMTTKPVIGVPCGGKVPYDSLLSIVQMPPGMPVATVGTDRGDNAAVLAVQILAAFDAGLAAKFSEYRKTMTENVIADDQKTVSEYGK</sequence>
<dbReference type="PANTHER" id="PTHR23046:SF2">
    <property type="entry name" value="PHOSPHORIBOSYLAMINOIMIDAZOLE CARBOXYLASE"/>
    <property type="match status" value="1"/>
</dbReference>
<dbReference type="InterPro" id="IPR033747">
    <property type="entry name" value="PurE_ClassI"/>
</dbReference>
<name>A0A061S4E9_9CHLO</name>
<keyword evidence="4" id="KW-0413">Isomerase</keyword>
<dbReference type="EC" id="4.1.1.21" evidence="2"/>
<dbReference type="GO" id="GO:0016853">
    <property type="term" value="F:isomerase activity"/>
    <property type="evidence" value="ECO:0007669"/>
    <property type="project" value="UniProtKB-KW"/>
</dbReference>
<evidence type="ECO:0000256" key="1">
    <source>
        <dbReference type="ARBA" id="ARBA00004747"/>
    </source>
</evidence>
<dbReference type="AlphaFoldDB" id="A0A061S4E9"/>
<evidence type="ECO:0000313" key="6">
    <source>
        <dbReference type="EMBL" id="JAC77899.1"/>
    </source>
</evidence>
<dbReference type="EMBL" id="GBEZ01007575">
    <property type="protein sequence ID" value="JAC77899.1"/>
    <property type="molecule type" value="Transcribed_RNA"/>
</dbReference>
<evidence type="ECO:0000259" key="5">
    <source>
        <dbReference type="SMART" id="SM01001"/>
    </source>
</evidence>